<dbReference type="Proteomes" id="UP001583177">
    <property type="component" value="Unassembled WGS sequence"/>
</dbReference>
<organism evidence="4 5">
    <name type="scientific">Diaporthe australafricana</name>
    <dbReference type="NCBI Taxonomy" id="127596"/>
    <lineage>
        <taxon>Eukaryota</taxon>
        <taxon>Fungi</taxon>
        <taxon>Dikarya</taxon>
        <taxon>Ascomycota</taxon>
        <taxon>Pezizomycotina</taxon>
        <taxon>Sordariomycetes</taxon>
        <taxon>Sordariomycetidae</taxon>
        <taxon>Diaporthales</taxon>
        <taxon>Diaporthaceae</taxon>
        <taxon>Diaporthe</taxon>
    </lineage>
</organism>
<sequence>MRRSKVKRDAAPQSLGILETLRDLNLAGPNREDLLNTPIHGLESESAADIKYRLRPSIGRTVHLTNKLDLARGLGMLNARVRGNKVSQDFNKQRYHERPGLKRKRLRGERWRVRFKDGFKATCSRVQELARQGW</sequence>
<protein>
    <submittedName>
        <fullName evidence="4">Uncharacterized protein</fullName>
    </submittedName>
</protein>
<evidence type="ECO:0000256" key="1">
    <source>
        <dbReference type="ARBA" id="ARBA00006640"/>
    </source>
</evidence>
<dbReference type="Pfam" id="PF01165">
    <property type="entry name" value="Ribosomal_S21"/>
    <property type="match status" value="1"/>
</dbReference>
<dbReference type="PANTHER" id="PTHR41237:SF1">
    <property type="entry name" value="SMALL RIBOSOMAL SUBUNIT PROTEIN BS21M"/>
    <property type="match status" value="1"/>
</dbReference>
<evidence type="ECO:0000256" key="3">
    <source>
        <dbReference type="ARBA" id="ARBA00023274"/>
    </source>
</evidence>
<evidence type="ECO:0000313" key="4">
    <source>
        <dbReference type="EMBL" id="KAL1846420.1"/>
    </source>
</evidence>
<name>A0ABR3VVZ2_9PEZI</name>
<dbReference type="InterPro" id="IPR052837">
    <property type="entry name" value="Mitoribosomal_bS21"/>
</dbReference>
<keyword evidence="2" id="KW-0689">Ribosomal protein</keyword>
<evidence type="ECO:0000313" key="5">
    <source>
        <dbReference type="Proteomes" id="UP001583177"/>
    </source>
</evidence>
<reference evidence="4 5" key="1">
    <citation type="journal article" date="2024" name="IMA Fungus">
        <title>IMA Genome - F19 : A genome assembly and annotation guide to empower mycologists, including annotated draft genome sequences of Ceratocystis pirilliformis, Diaporthe australafricana, Fusarium ophioides, Paecilomyces lecythidis, and Sporothrix stenoceras.</title>
        <authorList>
            <person name="Aylward J."/>
            <person name="Wilson A.M."/>
            <person name="Visagie C.M."/>
            <person name="Spraker J."/>
            <person name="Barnes I."/>
            <person name="Buitendag C."/>
            <person name="Ceriani C."/>
            <person name="Del Mar Angel L."/>
            <person name="du Plessis D."/>
            <person name="Fuchs T."/>
            <person name="Gasser K."/>
            <person name="Kramer D."/>
            <person name="Li W."/>
            <person name="Munsamy K."/>
            <person name="Piso A."/>
            <person name="Price J.L."/>
            <person name="Sonnekus B."/>
            <person name="Thomas C."/>
            <person name="van der Nest A."/>
            <person name="van Dijk A."/>
            <person name="van Heerden A."/>
            <person name="van Vuuren N."/>
            <person name="Yilmaz N."/>
            <person name="Duong T.A."/>
            <person name="van der Merwe N.A."/>
            <person name="Wingfield M.J."/>
            <person name="Wingfield B.D."/>
        </authorList>
    </citation>
    <scope>NUCLEOTIDE SEQUENCE [LARGE SCALE GENOMIC DNA]</scope>
    <source>
        <strain evidence="4 5">CMW 18300</strain>
    </source>
</reference>
<gene>
    <name evidence="4" type="ORF">Daus18300_014263</name>
</gene>
<comment type="similarity">
    <text evidence="1">Belongs to the bacterial ribosomal protein bS21 family.</text>
</comment>
<proteinExistence type="inferred from homology"/>
<keyword evidence="5" id="KW-1185">Reference proteome</keyword>
<dbReference type="EMBL" id="JAWRVE010000268">
    <property type="protein sequence ID" value="KAL1846420.1"/>
    <property type="molecule type" value="Genomic_DNA"/>
</dbReference>
<comment type="caution">
    <text evidence="4">The sequence shown here is derived from an EMBL/GenBank/DDBJ whole genome shotgun (WGS) entry which is preliminary data.</text>
</comment>
<accession>A0ABR3VVZ2</accession>
<evidence type="ECO:0000256" key="2">
    <source>
        <dbReference type="ARBA" id="ARBA00022980"/>
    </source>
</evidence>
<dbReference type="PANTHER" id="PTHR41237">
    <property type="entry name" value="37S RIBOSOMAL PROTEIN MRP21, MITOCHONDRIAL"/>
    <property type="match status" value="1"/>
</dbReference>
<dbReference type="InterPro" id="IPR001911">
    <property type="entry name" value="Ribosomal_bS21"/>
</dbReference>
<keyword evidence="3" id="KW-0687">Ribonucleoprotein</keyword>